<evidence type="ECO:0000313" key="3">
    <source>
        <dbReference type="EMBL" id="WIM69217.1"/>
    </source>
</evidence>
<evidence type="ECO:0000313" key="4">
    <source>
        <dbReference type="Proteomes" id="UP001238805"/>
    </source>
</evidence>
<dbReference type="EMBL" id="CP126970">
    <property type="protein sequence ID" value="WIM69217.1"/>
    <property type="molecule type" value="Genomic_DNA"/>
</dbReference>
<dbReference type="Proteomes" id="UP001238805">
    <property type="component" value="Chromosome"/>
</dbReference>
<name>A0ABY8VJE9_9CORY</name>
<reference evidence="3 4" key="1">
    <citation type="submission" date="2023-05" db="EMBL/GenBank/DDBJ databases">
        <title>Corynebacterium suedekumii sp. nov. and Corynebacterium breve sp. nov. isolated from raw cow's milk.</title>
        <authorList>
            <person name="Baer M.K."/>
            <person name="Mehl L."/>
            <person name="Hellmuth R."/>
            <person name="Marke G."/>
            <person name="Lipski A."/>
        </authorList>
    </citation>
    <scope>NUCLEOTIDE SEQUENCE [LARGE SCALE GENOMIC DNA]</scope>
    <source>
        <strain evidence="3 4">LM112</strain>
    </source>
</reference>
<accession>A0ABY8VJE9</accession>
<feature type="region of interest" description="Disordered" evidence="1">
    <location>
        <begin position="1"/>
        <end position="33"/>
    </location>
</feature>
<organism evidence="3 4">
    <name type="scientific">Corynebacterium suedekumii</name>
    <dbReference type="NCBI Taxonomy" id="3049801"/>
    <lineage>
        <taxon>Bacteria</taxon>
        <taxon>Bacillati</taxon>
        <taxon>Actinomycetota</taxon>
        <taxon>Actinomycetes</taxon>
        <taxon>Mycobacteriales</taxon>
        <taxon>Corynebacteriaceae</taxon>
        <taxon>Corynebacterium</taxon>
    </lineage>
</organism>
<protein>
    <submittedName>
        <fullName evidence="3">Uncharacterized protein</fullName>
    </submittedName>
</protein>
<keyword evidence="2" id="KW-1133">Transmembrane helix</keyword>
<evidence type="ECO:0000256" key="1">
    <source>
        <dbReference type="SAM" id="MobiDB-lite"/>
    </source>
</evidence>
<feature type="transmembrane region" description="Helical" evidence="2">
    <location>
        <begin position="63"/>
        <end position="82"/>
    </location>
</feature>
<proteinExistence type="predicted"/>
<feature type="transmembrane region" description="Helical" evidence="2">
    <location>
        <begin position="94"/>
        <end position="112"/>
    </location>
</feature>
<sequence>MVPAAARRRRRPHRRHLRGAGRRADPRPRRRPRSAGLLVDAAAHRLGIAFGLFAVAWKPRLVSGMLPVVGALWMFLFGFTVRDMVLGTVESGQYLGLLLLLVTLAAMAWAWLSHHGYVMLRAGWRELGATPV</sequence>
<gene>
    <name evidence="3" type="ORF">QP029_07960</name>
</gene>
<feature type="transmembrane region" description="Helical" evidence="2">
    <location>
        <begin position="37"/>
        <end position="57"/>
    </location>
</feature>
<keyword evidence="2" id="KW-0472">Membrane</keyword>
<feature type="compositionally biased region" description="Basic residues" evidence="1">
    <location>
        <begin position="1"/>
        <end position="21"/>
    </location>
</feature>
<evidence type="ECO:0000256" key="2">
    <source>
        <dbReference type="SAM" id="Phobius"/>
    </source>
</evidence>
<keyword evidence="2" id="KW-0812">Transmembrane</keyword>
<dbReference type="RefSeq" id="WP_284873812.1">
    <property type="nucleotide sequence ID" value="NZ_CP126970.1"/>
</dbReference>
<keyword evidence="4" id="KW-1185">Reference proteome</keyword>